<dbReference type="EMBL" id="JBFWIC010000053">
    <property type="protein sequence ID" value="MEZ0476827.1"/>
    <property type="molecule type" value="Genomic_DNA"/>
</dbReference>
<dbReference type="PANTHER" id="PTHR33055:SF13">
    <property type="entry name" value="TRANSPOSASE"/>
    <property type="match status" value="1"/>
</dbReference>
<feature type="domain" description="Transposase IS116/IS110/IS902 C-terminal" evidence="1">
    <location>
        <begin position="9"/>
        <end position="91"/>
    </location>
</feature>
<feature type="non-terminal residue" evidence="2">
    <location>
        <position position="1"/>
    </location>
</feature>
<sequence>LLKVHATPALRSSKGMGPVFQATSLALLPELGTLTRQQIAKLVGVAPMNRDSGQMQGKRRVRGGRAPVRVALYMATLSAVRWDPMLRAHYQQLRARGKLGKVALVACMRKLLTIVNARRRDELRNPGGAAIAA</sequence>
<accession>A0ABV4HVN4</accession>
<gene>
    <name evidence="2" type="ORF">AB6713_19805</name>
</gene>
<dbReference type="InterPro" id="IPR047650">
    <property type="entry name" value="Transpos_IS110"/>
</dbReference>
<protein>
    <submittedName>
        <fullName evidence="2">Transposase</fullName>
    </submittedName>
</protein>
<dbReference type="Proteomes" id="UP001566331">
    <property type="component" value="Unassembled WGS sequence"/>
</dbReference>
<dbReference type="InterPro" id="IPR003346">
    <property type="entry name" value="Transposase_20"/>
</dbReference>
<dbReference type="PANTHER" id="PTHR33055">
    <property type="entry name" value="TRANSPOSASE FOR INSERTION SEQUENCE ELEMENT IS1111A"/>
    <property type="match status" value="1"/>
</dbReference>
<dbReference type="RefSeq" id="WP_370565917.1">
    <property type="nucleotide sequence ID" value="NZ_JBFWIB010000040.1"/>
</dbReference>
<evidence type="ECO:0000259" key="1">
    <source>
        <dbReference type="Pfam" id="PF02371"/>
    </source>
</evidence>
<name>A0ABV4HVN4_9GAMM</name>
<reference evidence="2 3" key="1">
    <citation type="submission" date="2024-07" db="EMBL/GenBank/DDBJ databases">
        <title>Luteimonas salilacus sp. nov., isolated from the shore soil of Salt Lake in Tibet of China.</title>
        <authorList>
            <person name="Zhang X."/>
            <person name="Li A."/>
        </authorList>
    </citation>
    <scope>NUCLEOTIDE SEQUENCE [LARGE SCALE GENOMIC DNA]</scope>
    <source>
        <strain evidence="2 3">B3-2-R+30</strain>
    </source>
</reference>
<comment type="caution">
    <text evidence="2">The sequence shown here is derived from an EMBL/GenBank/DDBJ whole genome shotgun (WGS) entry which is preliminary data.</text>
</comment>
<evidence type="ECO:0000313" key="3">
    <source>
        <dbReference type="Proteomes" id="UP001566331"/>
    </source>
</evidence>
<keyword evidence="3" id="KW-1185">Reference proteome</keyword>
<evidence type="ECO:0000313" key="2">
    <source>
        <dbReference type="EMBL" id="MEZ0476827.1"/>
    </source>
</evidence>
<organism evidence="2 3">
    <name type="scientific">Luteimonas salinilitoris</name>
    <dbReference type="NCBI Taxonomy" id="3237697"/>
    <lineage>
        <taxon>Bacteria</taxon>
        <taxon>Pseudomonadati</taxon>
        <taxon>Pseudomonadota</taxon>
        <taxon>Gammaproteobacteria</taxon>
        <taxon>Lysobacterales</taxon>
        <taxon>Lysobacteraceae</taxon>
        <taxon>Luteimonas</taxon>
    </lineage>
</organism>
<proteinExistence type="predicted"/>
<dbReference type="Pfam" id="PF02371">
    <property type="entry name" value="Transposase_20"/>
    <property type="match status" value="1"/>
</dbReference>